<name>E5A6J3_LEPMJ</name>
<proteinExistence type="predicted"/>
<protein>
    <submittedName>
        <fullName evidence="1">Uncharacterized protein</fullName>
    </submittedName>
</protein>
<sequence>MILTYPSTPFDQAKSFCSQCRDPYGYDGSDCPNCTVSPPLPPTPSPSPIS</sequence>
<organism evidence="1 2">
    <name type="scientific">Leptosphaeria maculans (strain JN3 / isolate v23.1.3 / race Av1-4-5-6-7-8)</name>
    <name type="common">Blackleg fungus</name>
    <name type="synonym">Phoma lingam</name>
    <dbReference type="NCBI Taxonomy" id="985895"/>
    <lineage>
        <taxon>Eukaryota</taxon>
        <taxon>Fungi</taxon>
        <taxon>Dikarya</taxon>
        <taxon>Ascomycota</taxon>
        <taxon>Pezizomycotina</taxon>
        <taxon>Dothideomycetes</taxon>
        <taxon>Pleosporomycetidae</taxon>
        <taxon>Pleosporales</taxon>
        <taxon>Pleosporineae</taxon>
        <taxon>Leptosphaeriaceae</taxon>
        <taxon>Plenodomus</taxon>
        <taxon>Plenodomus lingam/Leptosphaeria maculans species complex</taxon>
    </lineage>
</organism>
<evidence type="ECO:0000313" key="2">
    <source>
        <dbReference type="Proteomes" id="UP000002668"/>
    </source>
</evidence>
<dbReference type="VEuPathDB" id="FungiDB:LEMA_uP084770.1"/>
<dbReference type="Proteomes" id="UP000002668">
    <property type="component" value="Genome"/>
</dbReference>
<keyword evidence="2" id="KW-1185">Reference proteome</keyword>
<dbReference type="AlphaFoldDB" id="E5A6J3"/>
<dbReference type="InParanoid" id="E5A6J3"/>
<reference evidence="2" key="1">
    <citation type="journal article" date="2011" name="Nat. Commun.">
        <title>Effector diversification within compartments of the Leptosphaeria maculans genome affected by Repeat-Induced Point mutations.</title>
        <authorList>
            <person name="Rouxel T."/>
            <person name="Grandaubert J."/>
            <person name="Hane J.K."/>
            <person name="Hoede C."/>
            <person name="van de Wouw A.P."/>
            <person name="Couloux A."/>
            <person name="Dominguez V."/>
            <person name="Anthouard V."/>
            <person name="Bally P."/>
            <person name="Bourras S."/>
            <person name="Cozijnsen A.J."/>
            <person name="Ciuffetti L.M."/>
            <person name="Degrave A."/>
            <person name="Dilmaghani A."/>
            <person name="Duret L."/>
            <person name="Fudal I."/>
            <person name="Goodwin S.B."/>
            <person name="Gout L."/>
            <person name="Glaser N."/>
            <person name="Linglin J."/>
            <person name="Kema G.H.J."/>
            <person name="Lapalu N."/>
            <person name="Lawrence C.B."/>
            <person name="May K."/>
            <person name="Meyer M."/>
            <person name="Ollivier B."/>
            <person name="Poulain J."/>
            <person name="Schoch C.L."/>
            <person name="Simon A."/>
            <person name="Spatafora J.W."/>
            <person name="Stachowiak A."/>
            <person name="Turgeon B.G."/>
            <person name="Tyler B.M."/>
            <person name="Vincent D."/>
            <person name="Weissenbach J."/>
            <person name="Amselem J."/>
            <person name="Quesneville H."/>
            <person name="Oliver R.P."/>
            <person name="Wincker P."/>
            <person name="Balesdent M.-H."/>
            <person name="Howlett B.J."/>
        </authorList>
    </citation>
    <scope>NUCLEOTIDE SEQUENCE [LARGE SCALE GENOMIC DNA]</scope>
    <source>
        <strain evidence="2">JN3 / isolate v23.1.3 / race Av1-4-5-6-7-8</strain>
    </source>
</reference>
<dbReference type="EMBL" id="FP929135">
    <property type="protein sequence ID" value="CBX99238.1"/>
    <property type="molecule type" value="Genomic_DNA"/>
</dbReference>
<accession>E5A6J3</accession>
<gene>
    <name evidence="1" type="ORF">LEMA_uP084770.1</name>
</gene>
<evidence type="ECO:0000313" key="1">
    <source>
        <dbReference type="EMBL" id="CBX99238.1"/>
    </source>
</evidence>
<dbReference type="HOGENOM" id="CLU_3125371_0_0_1"/>